<dbReference type="SUPFAM" id="SSF75304">
    <property type="entry name" value="Amidase signature (AS) enzymes"/>
    <property type="match status" value="1"/>
</dbReference>
<dbReference type="EMBL" id="CP088295">
    <property type="protein sequence ID" value="UUY02844.1"/>
    <property type="molecule type" value="Genomic_DNA"/>
</dbReference>
<evidence type="ECO:0000313" key="2">
    <source>
        <dbReference type="EMBL" id="UUY02844.1"/>
    </source>
</evidence>
<feature type="domain" description="Amidase" evidence="1">
    <location>
        <begin position="8"/>
        <end position="390"/>
    </location>
</feature>
<organism evidence="2 3">
    <name type="scientific">Svornostia abyssi</name>
    <dbReference type="NCBI Taxonomy" id="2898438"/>
    <lineage>
        <taxon>Bacteria</taxon>
        <taxon>Bacillati</taxon>
        <taxon>Actinomycetota</taxon>
        <taxon>Thermoleophilia</taxon>
        <taxon>Solirubrobacterales</taxon>
        <taxon>Baekduiaceae</taxon>
        <taxon>Svornostia</taxon>
    </lineage>
</organism>
<keyword evidence="3" id="KW-1185">Reference proteome</keyword>
<name>A0ABY5PDU6_9ACTN</name>
<dbReference type="RefSeq" id="WP_353863367.1">
    <property type="nucleotide sequence ID" value="NZ_CP088295.1"/>
</dbReference>
<dbReference type="Proteomes" id="UP001058860">
    <property type="component" value="Chromosome"/>
</dbReference>
<gene>
    <name evidence="2" type="ORF">LRS13_19470</name>
</gene>
<sequence length="400" mass="40388">MTADLNAFIAADPADVARQQENLPPGPLHGLVVAVKDIIDALPYATTGGVLGWSRRPEADAEVVARLRAAGAVIAGKTHTNQFAYGIDGENPALGPARNPHDPTLLTGGSSSGSAAAVGAGLVDAALGTDTSGSLRVPAAWCGVWAIRPTTGSIPSAGVLPLAPSFDVVGPLARDLDTLAAVWQVIAADAAPLAPRAPDGLRVRVLEEGVTGCTPEVTAAVEAFIAALAGAGAQVERDTASTYLARAQAQHGGVQLPEASRSLRGILGDRLDVLAPDIRDRVLAGEQHTDAEYAAALEGVTALRGEVVAALGETDLLLVPCAPMGPVPPSTPAVDVDGGPRTVREALLSRSVLFSQVGCPVLAWPLLGPGGAPVAGVQLAGAPGADRRLLEQALGLARAI</sequence>
<dbReference type="PANTHER" id="PTHR11895">
    <property type="entry name" value="TRANSAMIDASE"/>
    <property type="match status" value="1"/>
</dbReference>
<dbReference type="InterPro" id="IPR000120">
    <property type="entry name" value="Amidase"/>
</dbReference>
<evidence type="ECO:0000259" key="1">
    <source>
        <dbReference type="Pfam" id="PF01425"/>
    </source>
</evidence>
<protein>
    <submittedName>
        <fullName evidence="2">Amidase</fullName>
    </submittedName>
</protein>
<dbReference type="InterPro" id="IPR036928">
    <property type="entry name" value="AS_sf"/>
</dbReference>
<dbReference type="PANTHER" id="PTHR11895:SF151">
    <property type="entry name" value="GLUTAMYL-TRNA(GLN) AMIDOTRANSFERASE SUBUNIT A"/>
    <property type="match status" value="1"/>
</dbReference>
<dbReference type="Pfam" id="PF01425">
    <property type="entry name" value="Amidase"/>
    <property type="match status" value="1"/>
</dbReference>
<dbReference type="InterPro" id="IPR023631">
    <property type="entry name" value="Amidase_dom"/>
</dbReference>
<dbReference type="Gene3D" id="3.90.1300.10">
    <property type="entry name" value="Amidase signature (AS) domain"/>
    <property type="match status" value="1"/>
</dbReference>
<accession>A0ABY5PDU6</accession>
<proteinExistence type="predicted"/>
<reference evidence="3" key="1">
    <citation type="submission" date="2021-11" db="EMBL/GenBank/DDBJ databases">
        <title>Cultivation dependent microbiological survey of springs from the worlds oldest radium mine currently devoted to the extraction of radon-saturated water.</title>
        <authorList>
            <person name="Kapinusova G."/>
            <person name="Smrhova T."/>
            <person name="Strejcek M."/>
            <person name="Suman J."/>
            <person name="Jani K."/>
            <person name="Pajer P."/>
            <person name="Uhlik O."/>
        </authorList>
    </citation>
    <scope>NUCLEOTIDE SEQUENCE [LARGE SCALE GENOMIC DNA]</scope>
    <source>
        <strain evidence="3">J379</strain>
    </source>
</reference>
<evidence type="ECO:0000313" key="3">
    <source>
        <dbReference type="Proteomes" id="UP001058860"/>
    </source>
</evidence>